<feature type="domain" description="RagB/SusD" evidence="6">
    <location>
        <begin position="344"/>
        <end position="445"/>
    </location>
</feature>
<evidence type="ECO:0000313" key="7">
    <source>
        <dbReference type="EMBL" id="TSE08260.1"/>
    </source>
</evidence>
<evidence type="ECO:0000256" key="4">
    <source>
        <dbReference type="ARBA" id="ARBA00023136"/>
    </source>
</evidence>
<evidence type="ECO:0000256" key="5">
    <source>
        <dbReference type="ARBA" id="ARBA00023237"/>
    </source>
</evidence>
<protein>
    <submittedName>
        <fullName evidence="7">RagB/SusD family nutrient uptake outer membrane protein</fullName>
    </submittedName>
</protein>
<evidence type="ECO:0000256" key="3">
    <source>
        <dbReference type="ARBA" id="ARBA00022729"/>
    </source>
</evidence>
<dbReference type="OrthoDB" id="9794888at2"/>
<comment type="caution">
    <text evidence="7">The sequence shown here is derived from an EMBL/GenBank/DDBJ whole genome shotgun (WGS) entry which is preliminary data.</text>
</comment>
<comment type="similarity">
    <text evidence="2">Belongs to the SusD family.</text>
</comment>
<dbReference type="InterPro" id="IPR012944">
    <property type="entry name" value="SusD_RagB_dom"/>
</dbReference>
<keyword evidence="4" id="KW-0472">Membrane</keyword>
<name>A0A554VJX9_9FLAO</name>
<proteinExistence type="inferred from homology"/>
<dbReference type="InterPro" id="IPR011990">
    <property type="entry name" value="TPR-like_helical_dom_sf"/>
</dbReference>
<dbReference type="RefSeq" id="WP_143916699.1">
    <property type="nucleotide sequence ID" value="NZ_CANMIK010000022.1"/>
</dbReference>
<dbReference type="Proteomes" id="UP000318833">
    <property type="component" value="Unassembled WGS sequence"/>
</dbReference>
<organism evidence="7 8">
    <name type="scientific">Aquimarina algiphila</name>
    <dbReference type="NCBI Taxonomy" id="2047982"/>
    <lineage>
        <taxon>Bacteria</taxon>
        <taxon>Pseudomonadati</taxon>
        <taxon>Bacteroidota</taxon>
        <taxon>Flavobacteriia</taxon>
        <taxon>Flavobacteriales</taxon>
        <taxon>Flavobacteriaceae</taxon>
        <taxon>Aquimarina</taxon>
    </lineage>
</organism>
<keyword evidence="3" id="KW-0732">Signal</keyword>
<gene>
    <name evidence="7" type="ORF">FOF46_12750</name>
</gene>
<dbReference type="SUPFAM" id="SSF48452">
    <property type="entry name" value="TPR-like"/>
    <property type="match status" value="1"/>
</dbReference>
<dbReference type="EMBL" id="VLNR01000024">
    <property type="protein sequence ID" value="TSE08260.1"/>
    <property type="molecule type" value="Genomic_DNA"/>
</dbReference>
<keyword evidence="8" id="KW-1185">Reference proteome</keyword>
<accession>A0A554VJX9</accession>
<evidence type="ECO:0000259" key="6">
    <source>
        <dbReference type="Pfam" id="PF07980"/>
    </source>
</evidence>
<dbReference type="AlphaFoldDB" id="A0A554VJX9"/>
<evidence type="ECO:0000313" key="8">
    <source>
        <dbReference type="Proteomes" id="UP000318833"/>
    </source>
</evidence>
<dbReference type="PROSITE" id="PS51257">
    <property type="entry name" value="PROKAR_LIPOPROTEIN"/>
    <property type="match status" value="1"/>
</dbReference>
<dbReference type="Gene3D" id="1.25.40.390">
    <property type="match status" value="1"/>
</dbReference>
<keyword evidence="5" id="KW-0998">Cell outer membrane</keyword>
<reference evidence="7 8" key="1">
    <citation type="submission" date="2019-07" db="EMBL/GenBank/DDBJ databases">
        <title>The draft genome sequence of Aquimarina algiphila M91.</title>
        <authorList>
            <person name="Meng X."/>
        </authorList>
    </citation>
    <scope>NUCLEOTIDE SEQUENCE [LARGE SCALE GENOMIC DNA]</scope>
    <source>
        <strain evidence="7 8">M91</strain>
    </source>
</reference>
<comment type="subcellular location">
    <subcellularLocation>
        <location evidence="1">Cell outer membrane</location>
    </subcellularLocation>
</comment>
<evidence type="ECO:0000256" key="1">
    <source>
        <dbReference type="ARBA" id="ARBA00004442"/>
    </source>
</evidence>
<evidence type="ECO:0000256" key="2">
    <source>
        <dbReference type="ARBA" id="ARBA00006275"/>
    </source>
</evidence>
<dbReference type="Pfam" id="PF07980">
    <property type="entry name" value="SusD_RagB"/>
    <property type="match status" value="1"/>
</dbReference>
<dbReference type="GO" id="GO:0009279">
    <property type="term" value="C:cell outer membrane"/>
    <property type="evidence" value="ECO:0007669"/>
    <property type="project" value="UniProtKB-SubCell"/>
</dbReference>
<sequence length="455" mass="49069">MKIIKIFLITILSSVVLVSCEVEDGKDLNGPSTESISSDLSRGELRDAIFGVLSDMRSRLGTQVDGQAVAGREYWRVASSDPRWTADLLTGTLDDNTFYTTNPYAARYATVKDVNLLLEGLANTTETFTTEEVAGIRGFANTIKAHELLMVLNQQFENGIRVDVADPQNLGPFLSYDDSLTAIFNLLADAATDLSNAGSDLPFSLPSGFSDVSILEFNNALAARVEAYRGNYASVLTLLGNSFMNMSGDLSTGAYFTFSLDGADIANPLFFALNSSLSNVRLAHPTFITDAEAGDTRLNKVVFRELPNADTGVLEPNPITVAGPDGVANSADDLNATHDVFVFTSNTSSVPIIRNEELILLAAEANHITNPTAAVAAIDVVRTAAGLSGYTGGTTPEELVTEILKQRRYSLYAEGGHRWIDLRRFGRLNSDLAGSIDRPGDAIFDRFPTPANENR</sequence>